<keyword evidence="5" id="KW-0347">Helicase</keyword>
<dbReference type="InterPro" id="IPR049730">
    <property type="entry name" value="SNF2/RAD54-like_C"/>
</dbReference>
<dbReference type="PROSITE" id="PS51192">
    <property type="entry name" value="HELICASE_ATP_BIND_1"/>
    <property type="match status" value="1"/>
</dbReference>
<dbReference type="InterPro" id="IPR001650">
    <property type="entry name" value="Helicase_C-like"/>
</dbReference>
<evidence type="ECO:0000256" key="5">
    <source>
        <dbReference type="ARBA" id="ARBA00022806"/>
    </source>
</evidence>
<dbReference type="PANTHER" id="PTHR45797:SF1">
    <property type="entry name" value="HELICASE ARIP4"/>
    <property type="match status" value="1"/>
</dbReference>
<dbReference type="InterPro" id="IPR014001">
    <property type="entry name" value="Helicase_ATP-bd"/>
</dbReference>
<dbReference type="SUPFAM" id="SSF52540">
    <property type="entry name" value="P-loop containing nucleoside triphosphate hydrolases"/>
    <property type="match status" value="2"/>
</dbReference>
<keyword evidence="6" id="KW-0067">ATP-binding</keyword>
<dbReference type="PANTHER" id="PTHR45797">
    <property type="entry name" value="RAD54-LIKE"/>
    <property type="match status" value="1"/>
</dbReference>
<dbReference type="GO" id="GO:0005634">
    <property type="term" value="C:nucleus"/>
    <property type="evidence" value="ECO:0007669"/>
    <property type="project" value="UniProtKB-SubCell"/>
</dbReference>
<dbReference type="InterPro" id="IPR044574">
    <property type="entry name" value="ARIP4-like"/>
</dbReference>
<sequence length="904" mass="102241">MDSNRCTCGLLPCICVSEAEEFVELNNLFCDEDRRKDTMLTKNKLRLLLAADATFQCMSCKMLPCICPAEDEDTPQSINDSVSMDATKLSASDGGSDTAKEIIDQYGRVQLSSIANNIHEKPEDDVWIAKEIKPMLKPHQVDGVKFLYSHVAAGHGCILADYMGLGKTLQVITVIYSFIVDEIEARQRHDQTCDDSKTIPKEEEEHNKNSNVENAMPTVLVLCPAICLPNWTSEFEKWLTAESRVRCPILTLDTYTTKSSAAGRLRLLQRWKRTGGVLLMGYEMFRGMLNPTTTPISCFEERDASIHVCLRMTSAKKEITSTLAQKAADIQRTAREYRQLLCNPGANLVVMDEGHRMKDPSSLLCQSVAQIQTSRRIVLTGYPVQNSLSEYWCMVNFARDGFLGSYEEFRAKYERPVLEGNLIRSRELIKRLQSIVLRRGKGLLRSQLPPKKEWILYCKLSPVQRRLYCDFLDFYGDDTSAAADLLTAYAALLQVMNHPDIIYSKLCPSQQETTLLLEDEEFNDAVPTMYNISGWAWESKERLLRKRQIAVALERRKRLKITGTQNSYEWARSVIFGQSKKTSLPSVQPLKEGYQTQLLENSGKMAVLMRIVKESFACGDKVVVFSQSVPTLKVISNFLQASDFSPSHSGFSPSRASNVATDKRRRFEKPSIFRGRKIASRPNRDPAGIMRKRRMQAEASVSSARETACVDGPLNEWFLQIDGSTNGVKRMENIQRFSSNSSPVKLLLVSTRAGAEGINLHAANRLVLFDVSWNPSNDHQSMCRSHRIGQAKTVYVYRLVSTGTMERMIYEQQVKKVDLSFSVVDSHEHEIREKIKFDAPMMPPVRNETCLLPYSGFLQPPPEDDNQLTIDTVNTEIAEDDDVLASCLEHLGHWLIGVQRVHEP</sequence>
<dbReference type="EMBL" id="SHOA02000013">
    <property type="protein sequence ID" value="TDH67126.1"/>
    <property type="molecule type" value="Genomic_DNA"/>
</dbReference>
<dbReference type="CDD" id="cd18793">
    <property type="entry name" value="SF2_C_SNF"/>
    <property type="match status" value="1"/>
</dbReference>
<dbReference type="CDD" id="cd18007">
    <property type="entry name" value="DEXHc_ATRX-like"/>
    <property type="match status" value="1"/>
</dbReference>
<dbReference type="GO" id="GO:0003677">
    <property type="term" value="F:DNA binding"/>
    <property type="evidence" value="ECO:0007669"/>
    <property type="project" value="UniProtKB-KW"/>
</dbReference>
<dbReference type="Gene3D" id="3.40.50.300">
    <property type="entry name" value="P-loop containing nucleotide triphosphate hydrolases"/>
    <property type="match status" value="1"/>
</dbReference>
<keyword evidence="8" id="KW-0539">Nucleus</keyword>
<dbReference type="Pfam" id="PF00176">
    <property type="entry name" value="SNF2-rel_dom"/>
    <property type="match status" value="1"/>
</dbReference>
<feature type="domain" description="Helicase ATP-binding" evidence="10">
    <location>
        <begin position="148"/>
        <end position="401"/>
    </location>
</feature>
<dbReference type="Gene3D" id="3.40.50.10810">
    <property type="entry name" value="Tandem AAA-ATPase domain"/>
    <property type="match status" value="2"/>
</dbReference>
<feature type="region of interest" description="Disordered" evidence="9">
    <location>
        <begin position="190"/>
        <end position="210"/>
    </location>
</feature>
<dbReference type="RefSeq" id="XP_067816625.1">
    <property type="nucleotide sequence ID" value="XM_067963418.1"/>
</dbReference>
<dbReference type="GO" id="GO:0016887">
    <property type="term" value="F:ATP hydrolysis activity"/>
    <property type="evidence" value="ECO:0007669"/>
    <property type="project" value="InterPro"/>
</dbReference>
<proteinExistence type="inferred from homology"/>
<evidence type="ECO:0008006" key="14">
    <source>
        <dbReference type="Google" id="ProtNLM"/>
    </source>
</evidence>
<dbReference type="InterPro" id="IPR000330">
    <property type="entry name" value="SNF2_N"/>
</dbReference>
<dbReference type="PROSITE" id="PS51194">
    <property type="entry name" value="HELICASE_CTER"/>
    <property type="match status" value="1"/>
</dbReference>
<dbReference type="OrthoDB" id="2020972at2759"/>
<name>A0A976ICY2_BRELC</name>
<dbReference type="InterPro" id="IPR027417">
    <property type="entry name" value="P-loop_NTPase"/>
</dbReference>
<reference evidence="12 13" key="1">
    <citation type="journal article" date="2021" name="Genome Biol.">
        <title>AFLAP: assembly-free linkage analysis pipeline using k-mers from genome sequencing data.</title>
        <authorList>
            <person name="Fletcher K."/>
            <person name="Zhang L."/>
            <person name="Gil J."/>
            <person name="Han R."/>
            <person name="Cavanaugh K."/>
            <person name="Michelmore R."/>
        </authorList>
    </citation>
    <scope>NUCLEOTIDE SEQUENCE [LARGE SCALE GENOMIC DNA]</scope>
    <source>
        <strain evidence="12 13">SF5</strain>
    </source>
</reference>
<comment type="caution">
    <text evidence="12">The sequence shown here is derived from an EMBL/GenBank/DDBJ whole genome shotgun (WGS) entry which is preliminary data.</text>
</comment>
<evidence type="ECO:0000256" key="2">
    <source>
        <dbReference type="ARBA" id="ARBA00007025"/>
    </source>
</evidence>
<evidence type="ECO:0000256" key="7">
    <source>
        <dbReference type="ARBA" id="ARBA00023125"/>
    </source>
</evidence>
<keyword evidence="7" id="KW-0238">DNA-binding</keyword>
<accession>A0A976ICY2</accession>
<evidence type="ECO:0000259" key="11">
    <source>
        <dbReference type="PROSITE" id="PS51194"/>
    </source>
</evidence>
<keyword evidence="3" id="KW-0547">Nucleotide-binding</keyword>
<dbReference type="Pfam" id="PF00271">
    <property type="entry name" value="Helicase_C"/>
    <property type="match status" value="1"/>
</dbReference>
<dbReference type="GO" id="GO:0004386">
    <property type="term" value="F:helicase activity"/>
    <property type="evidence" value="ECO:0007669"/>
    <property type="project" value="UniProtKB-KW"/>
</dbReference>
<evidence type="ECO:0000313" key="13">
    <source>
        <dbReference type="Proteomes" id="UP000294530"/>
    </source>
</evidence>
<protein>
    <recommendedName>
        <fullName evidence="14">Helicase ARIP4</fullName>
    </recommendedName>
</protein>
<evidence type="ECO:0000256" key="6">
    <source>
        <dbReference type="ARBA" id="ARBA00022840"/>
    </source>
</evidence>
<evidence type="ECO:0000256" key="3">
    <source>
        <dbReference type="ARBA" id="ARBA00022741"/>
    </source>
</evidence>
<dbReference type="GeneID" id="94349089"/>
<keyword evidence="13" id="KW-1185">Reference proteome</keyword>
<dbReference type="GO" id="GO:0005524">
    <property type="term" value="F:ATP binding"/>
    <property type="evidence" value="ECO:0007669"/>
    <property type="project" value="UniProtKB-KW"/>
</dbReference>
<keyword evidence="4" id="KW-0378">Hydrolase</keyword>
<dbReference type="SMART" id="SM00490">
    <property type="entry name" value="HELICc"/>
    <property type="match status" value="1"/>
</dbReference>
<comment type="similarity">
    <text evidence="2">Belongs to the SNF2/RAD54 helicase family.</text>
</comment>
<feature type="compositionally biased region" description="Basic and acidic residues" evidence="9">
    <location>
        <begin position="190"/>
        <end position="208"/>
    </location>
</feature>
<dbReference type="KEGG" id="blac:94349089"/>
<evidence type="ECO:0000256" key="9">
    <source>
        <dbReference type="SAM" id="MobiDB-lite"/>
    </source>
</evidence>
<dbReference type="SMART" id="SM00487">
    <property type="entry name" value="DEXDc"/>
    <property type="match status" value="1"/>
</dbReference>
<comment type="subcellular location">
    <subcellularLocation>
        <location evidence="1">Nucleus</location>
    </subcellularLocation>
</comment>
<dbReference type="InterPro" id="IPR038718">
    <property type="entry name" value="SNF2-like_sf"/>
</dbReference>
<evidence type="ECO:0000256" key="4">
    <source>
        <dbReference type="ARBA" id="ARBA00022801"/>
    </source>
</evidence>
<feature type="domain" description="Helicase C-terminal" evidence="11">
    <location>
        <begin position="610"/>
        <end position="832"/>
    </location>
</feature>
<evidence type="ECO:0000259" key="10">
    <source>
        <dbReference type="PROSITE" id="PS51192"/>
    </source>
</evidence>
<dbReference type="AlphaFoldDB" id="A0A976ICY2"/>
<evidence type="ECO:0000256" key="8">
    <source>
        <dbReference type="ARBA" id="ARBA00023242"/>
    </source>
</evidence>
<gene>
    <name evidence="12" type="ORF">CCR75_005337</name>
</gene>
<evidence type="ECO:0000256" key="1">
    <source>
        <dbReference type="ARBA" id="ARBA00004123"/>
    </source>
</evidence>
<organism evidence="12 13">
    <name type="scientific">Bremia lactucae</name>
    <name type="common">Lettuce downy mildew</name>
    <dbReference type="NCBI Taxonomy" id="4779"/>
    <lineage>
        <taxon>Eukaryota</taxon>
        <taxon>Sar</taxon>
        <taxon>Stramenopiles</taxon>
        <taxon>Oomycota</taxon>
        <taxon>Peronosporomycetes</taxon>
        <taxon>Peronosporales</taxon>
        <taxon>Peronosporaceae</taxon>
        <taxon>Bremia</taxon>
    </lineage>
</organism>
<evidence type="ECO:0000313" key="12">
    <source>
        <dbReference type="EMBL" id="TDH67126.1"/>
    </source>
</evidence>
<dbReference type="Proteomes" id="UP000294530">
    <property type="component" value="Unassembled WGS sequence"/>
</dbReference>